<reference evidence="7" key="1">
    <citation type="submission" date="2020-03" db="EMBL/GenBank/DDBJ databases">
        <title>Solimonas marina sp. nov., isolated from deep seawater of the Pacific Ocean.</title>
        <authorList>
            <person name="Liu X."/>
            <person name="Lai Q."/>
            <person name="Sun F."/>
            <person name="Gai Y."/>
            <person name="Li G."/>
            <person name="Shao Z."/>
        </authorList>
    </citation>
    <scope>NUCLEOTIDE SEQUENCE</scope>
    <source>
        <strain evidence="7">C16B3</strain>
    </source>
</reference>
<feature type="DNA-binding region" description="H-T-H motif" evidence="5">
    <location>
        <begin position="39"/>
        <end position="58"/>
    </location>
</feature>
<dbReference type="PRINTS" id="PR00455">
    <property type="entry name" value="HTHTETR"/>
</dbReference>
<dbReference type="GO" id="GO:0003700">
    <property type="term" value="F:DNA-binding transcription factor activity"/>
    <property type="evidence" value="ECO:0007669"/>
    <property type="project" value="TreeGrafter"/>
</dbReference>
<sequence length="242" mass="27529">MSRAVARVPATRMTRDERVVAILAVARQRFSEQGYEQTAVAEIAAQLGVVEGTVYKYFASKRELLLKVLAAWYEQMFGDYARELAAIDGARARLQLLIWRHLRSIRDEPLLCRLMFREINGAGDYRGSPLHAMNRRYTQFLVDVIEAGQASGEFRRDVSAPLLRDLVYGAIEHHSWHYIRRAGIRGARRVTLDIDSVATQITQIVCDGIAGHEERLDVRRLSELAARLDAHLQQASRRRNSA</sequence>
<dbReference type="Proteomes" id="UP000653472">
    <property type="component" value="Unassembled WGS sequence"/>
</dbReference>
<dbReference type="InterPro" id="IPR009057">
    <property type="entry name" value="Homeodomain-like_sf"/>
</dbReference>
<dbReference type="SUPFAM" id="SSF48498">
    <property type="entry name" value="Tetracyclin repressor-like, C-terminal domain"/>
    <property type="match status" value="1"/>
</dbReference>
<dbReference type="EMBL" id="JAAVXB010000001">
    <property type="protein sequence ID" value="NKF20993.1"/>
    <property type="molecule type" value="Genomic_DNA"/>
</dbReference>
<gene>
    <name evidence="7" type="ORF">G7Y82_01610</name>
</gene>
<keyword evidence="3 5" id="KW-0238">DNA-binding</keyword>
<keyword evidence="2" id="KW-0805">Transcription regulation</keyword>
<keyword evidence="1" id="KW-0678">Repressor</keyword>
<proteinExistence type="predicted"/>
<dbReference type="InterPro" id="IPR036271">
    <property type="entry name" value="Tet_transcr_reg_TetR-rel_C_sf"/>
</dbReference>
<evidence type="ECO:0000256" key="1">
    <source>
        <dbReference type="ARBA" id="ARBA00022491"/>
    </source>
</evidence>
<dbReference type="Pfam" id="PF00440">
    <property type="entry name" value="TetR_N"/>
    <property type="match status" value="1"/>
</dbReference>
<dbReference type="RefSeq" id="WP_168146241.1">
    <property type="nucleotide sequence ID" value="NZ_JAAVXB010000001.1"/>
</dbReference>
<evidence type="ECO:0000256" key="4">
    <source>
        <dbReference type="ARBA" id="ARBA00023163"/>
    </source>
</evidence>
<keyword evidence="8" id="KW-1185">Reference proteome</keyword>
<protein>
    <submittedName>
        <fullName evidence="7">TetR/AcrR family transcriptional regulator</fullName>
    </submittedName>
</protein>
<dbReference type="Gene3D" id="1.10.357.10">
    <property type="entry name" value="Tetracycline Repressor, domain 2"/>
    <property type="match status" value="1"/>
</dbReference>
<dbReference type="SUPFAM" id="SSF46689">
    <property type="entry name" value="Homeodomain-like"/>
    <property type="match status" value="1"/>
</dbReference>
<evidence type="ECO:0000256" key="2">
    <source>
        <dbReference type="ARBA" id="ARBA00023015"/>
    </source>
</evidence>
<evidence type="ECO:0000313" key="7">
    <source>
        <dbReference type="EMBL" id="NKF20993.1"/>
    </source>
</evidence>
<dbReference type="GO" id="GO:0000976">
    <property type="term" value="F:transcription cis-regulatory region binding"/>
    <property type="evidence" value="ECO:0007669"/>
    <property type="project" value="TreeGrafter"/>
</dbReference>
<feature type="domain" description="HTH tetR-type" evidence="6">
    <location>
        <begin position="16"/>
        <end position="76"/>
    </location>
</feature>
<name>A0A970B4U2_9GAMM</name>
<dbReference type="AlphaFoldDB" id="A0A970B4U2"/>
<evidence type="ECO:0000256" key="3">
    <source>
        <dbReference type="ARBA" id="ARBA00023125"/>
    </source>
</evidence>
<dbReference type="InterPro" id="IPR041490">
    <property type="entry name" value="KstR2_TetR_C"/>
</dbReference>
<dbReference type="InterPro" id="IPR050109">
    <property type="entry name" value="HTH-type_TetR-like_transc_reg"/>
</dbReference>
<dbReference type="Pfam" id="PF17932">
    <property type="entry name" value="TetR_C_24"/>
    <property type="match status" value="1"/>
</dbReference>
<dbReference type="PANTHER" id="PTHR30055:SF175">
    <property type="entry name" value="HTH-TYPE TRANSCRIPTIONAL REPRESSOR KSTR2"/>
    <property type="match status" value="1"/>
</dbReference>
<evidence type="ECO:0000259" key="6">
    <source>
        <dbReference type="PROSITE" id="PS50977"/>
    </source>
</evidence>
<comment type="caution">
    <text evidence="7">The sequence shown here is derived from an EMBL/GenBank/DDBJ whole genome shotgun (WGS) entry which is preliminary data.</text>
</comment>
<dbReference type="Gene3D" id="1.10.10.60">
    <property type="entry name" value="Homeodomain-like"/>
    <property type="match status" value="1"/>
</dbReference>
<evidence type="ECO:0000256" key="5">
    <source>
        <dbReference type="PROSITE-ProRule" id="PRU00335"/>
    </source>
</evidence>
<keyword evidence="4" id="KW-0804">Transcription</keyword>
<organism evidence="7 8">
    <name type="scientific">Solimonas marina</name>
    <dbReference type="NCBI Taxonomy" id="2714601"/>
    <lineage>
        <taxon>Bacteria</taxon>
        <taxon>Pseudomonadati</taxon>
        <taxon>Pseudomonadota</taxon>
        <taxon>Gammaproteobacteria</taxon>
        <taxon>Nevskiales</taxon>
        <taxon>Nevskiaceae</taxon>
        <taxon>Solimonas</taxon>
    </lineage>
</organism>
<accession>A0A970B4U2</accession>
<evidence type="ECO:0000313" key="8">
    <source>
        <dbReference type="Proteomes" id="UP000653472"/>
    </source>
</evidence>
<dbReference type="PROSITE" id="PS50977">
    <property type="entry name" value="HTH_TETR_2"/>
    <property type="match status" value="1"/>
</dbReference>
<dbReference type="PANTHER" id="PTHR30055">
    <property type="entry name" value="HTH-TYPE TRANSCRIPTIONAL REGULATOR RUTR"/>
    <property type="match status" value="1"/>
</dbReference>
<dbReference type="InterPro" id="IPR001647">
    <property type="entry name" value="HTH_TetR"/>
</dbReference>